<dbReference type="OrthoDB" id="5420630at2"/>
<dbReference type="EMBL" id="CP003837">
    <property type="protein sequence ID" value="AGH43253.1"/>
    <property type="molecule type" value="Genomic_DNA"/>
</dbReference>
<dbReference type="Pfam" id="PF09928">
    <property type="entry name" value="DUF2160"/>
    <property type="match status" value="1"/>
</dbReference>
<reference evidence="2 3" key="1">
    <citation type="journal article" date="2013" name="Genome Announc.">
        <title>Complete Genome Sequence of Glaciecola psychrophila Strain 170T.</title>
        <authorList>
            <person name="Yin J."/>
            <person name="Chen J."/>
            <person name="Liu G."/>
            <person name="Yu Y."/>
            <person name="Song L."/>
            <person name="Wang X."/>
            <person name="Qu X."/>
        </authorList>
    </citation>
    <scope>NUCLEOTIDE SEQUENCE [LARGE SCALE GENOMIC DNA]</scope>
    <source>
        <strain evidence="2 3">170</strain>
    </source>
</reference>
<dbReference type="Proteomes" id="UP000011864">
    <property type="component" value="Chromosome"/>
</dbReference>
<dbReference type="KEGG" id="gps:C427_1144"/>
<feature type="transmembrane region" description="Helical" evidence="1">
    <location>
        <begin position="50"/>
        <end position="67"/>
    </location>
</feature>
<feature type="transmembrane region" description="Helical" evidence="1">
    <location>
        <begin position="6"/>
        <end position="29"/>
    </location>
</feature>
<dbReference type="AlphaFoldDB" id="K6YW96"/>
<protein>
    <recommendedName>
        <fullName evidence="4">Small integral membrane protein</fullName>
    </recommendedName>
</protein>
<feature type="transmembrane region" description="Helical" evidence="1">
    <location>
        <begin position="73"/>
        <end position="89"/>
    </location>
</feature>
<dbReference type="RefSeq" id="WP_007636850.1">
    <property type="nucleotide sequence ID" value="NC_020514.1"/>
</dbReference>
<dbReference type="HOGENOM" id="CLU_151927_1_0_6"/>
<proteinExistence type="predicted"/>
<evidence type="ECO:0008006" key="4">
    <source>
        <dbReference type="Google" id="ProtNLM"/>
    </source>
</evidence>
<keyword evidence="1" id="KW-0812">Transmembrane</keyword>
<gene>
    <name evidence="2" type="ORF">C427_1144</name>
</gene>
<dbReference type="PATRIC" id="fig|1129794.4.peg.1134"/>
<sequence>MKWMAWTELTITFFTVIATILVAMTIYEIKKPCLERKGFLPIETTRGDRLFIGLLVSGFIYLGFMAFTDFNLYIALAISVVWLCTVLRWG</sequence>
<dbReference type="STRING" id="1129794.C427_1144"/>
<keyword evidence="1" id="KW-1133">Transmembrane helix</keyword>
<dbReference type="eggNOG" id="COG5477">
    <property type="taxonomic scope" value="Bacteria"/>
</dbReference>
<evidence type="ECO:0000313" key="3">
    <source>
        <dbReference type="Proteomes" id="UP000011864"/>
    </source>
</evidence>
<name>K6YW96_9ALTE</name>
<evidence type="ECO:0000313" key="2">
    <source>
        <dbReference type="EMBL" id="AGH43253.1"/>
    </source>
</evidence>
<keyword evidence="1" id="KW-0472">Membrane</keyword>
<dbReference type="InterPro" id="IPR018678">
    <property type="entry name" value="DUF2160_TM"/>
</dbReference>
<accession>K6YW96</accession>
<evidence type="ECO:0000256" key="1">
    <source>
        <dbReference type="SAM" id="Phobius"/>
    </source>
</evidence>
<organism evidence="2 3">
    <name type="scientific">Paraglaciecola psychrophila 170</name>
    <dbReference type="NCBI Taxonomy" id="1129794"/>
    <lineage>
        <taxon>Bacteria</taxon>
        <taxon>Pseudomonadati</taxon>
        <taxon>Pseudomonadota</taxon>
        <taxon>Gammaproteobacteria</taxon>
        <taxon>Alteromonadales</taxon>
        <taxon>Alteromonadaceae</taxon>
        <taxon>Paraglaciecola</taxon>
    </lineage>
</organism>
<keyword evidence="3" id="KW-1185">Reference proteome</keyword>